<evidence type="ECO:0000256" key="1">
    <source>
        <dbReference type="SAM" id="Phobius"/>
    </source>
</evidence>
<evidence type="ECO:0000313" key="2">
    <source>
        <dbReference type="EMBL" id="ODN40984.1"/>
    </source>
</evidence>
<feature type="transmembrane region" description="Helical" evidence="1">
    <location>
        <begin position="82"/>
        <end position="101"/>
    </location>
</feature>
<keyword evidence="3" id="KW-1185">Reference proteome</keyword>
<feature type="transmembrane region" description="Helical" evidence="1">
    <location>
        <begin position="20"/>
        <end position="38"/>
    </location>
</feature>
<feature type="transmembrane region" description="Helical" evidence="1">
    <location>
        <begin position="139"/>
        <end position="165"/>
    </location>
</feature>
<comment type="caution">
    <text evidence="2">The sequence shown here is derived from an EMBL/GenBank/DDBJ whole genome shotgun (WGS) entry which is preliminary data.</text>
</comment>
<dbReference type="Proteomes" id="UP000094329">
    <property type="component" value="Unassembled WGS sequence"/>
</dbReference>
<organism evidence="2 3">
    <name type="scientific">Piscirickettsia litoralis</name>
    <dbReference type="NCBI Taxonomy" id="1891921"/>
    <lineage>
        <taxon>Bacteria</taxon>
        <taxon>Pseudomonadati</taxon>
        <taxon>Pseudomonadota</taxon>
        <taxon>Gammaproteobacteria</taxon>
        <taxon>Thiotrichales</taxon>
        <taxon>Piscirickettsiaceae</taxon>
        <taxon>Piscirickettsia</taxon>
    </lineage>
</organism>
<keyword evidence="1" id="KW-1133">Transmembrane helix</keyword>
<accession>A0ABX2ZWI4</accession>
<dbReference type="RefSeq" id="WP_069314570.1">
    <property type="nucleotide sequence ID" value="NZ_MDTU01000009.1"/>
</dbReference>
<reference evidence="2 3" key="1">
    <citation type="submission" date="2016-08" db="EMBL/GenBank/DDBJ databases">
        <title>Draft genome sequence of Candidatus Piscirickettsia litoralis, from seawater.</title>
        <authorList>
            <person name="Wan X."/>
            <person name="Lee A.J."/>
            <person name="Hou S."/>
            <person name="Donachie S.P."/>
        </authorList>
    </citation>
    <scope>NUCLEOTIDE SEQUENCE [LARGE SCALE GENOMIC DNA]</scope>
    <source>
        <strain evidence="2 3">Y2</strain>
    </source>
</reference>
<feature type="transmembrane region" description="Helical" evidence="1">
    <location>
        <begin position="177"/>
        <end position="198"/>
    </location>
</feature>
<evidence type="ECO:0008006" key="4">
    <source>
        <dbReference type="Google" id="ProtNLM"/>
    </source>
</evidence>
<name>A0ABX2ZWI4_9GAMM</name>
<feature type="transmembrane region" description="Helical" evidence="1">
    <location>
        <begin position="45"/>
        <end position="70"/>
    </location>
</feature>
<gene>
    <name evidence="2" type="ORF">BGC07_18685</name>
</gene>
<evidence type="ECO:0000313" key="3">
    <source>
        <dbReference type="Proteomes" id="UP000094329"/>
    </source>
</evidence>
<keyword evidence="1" id="KW-0472">Membrane</keyword>
<proteinExistence type="predicted"/>
<sequence length="253" mass="28722">MTIKDSIVQLGNINSPWPAITIFILIPTAFYILSYIVLPLVRSKVALVLSVVSLIIVNVVIPLYIGFIVLQSQNNNDLYINYLYALIFVILFNSVLFNGIVKEGFLKGWIGKEKYRAKYFPPLADDQVRPFGKKAQIRIISAAIVSPFIAFILFFLVKLISLFIYEVNDTLVSTLMYLALGMFFIVVISHLFLIQYLLKCDNCGLPLLPIVKTNSKYGNFLRVALVILLKSEFHCLHCEASYCLNSKPPKREE</sequence>
<keyword evidence="1" id="KW-0812">Transmembrane</keyword>
<protein>
    <recommendedName>
        <fullName evidence="4">RDD domain-containing protein</fullName>
    </recommendedName>
</protein>
<dbReference type="EMBL" id="MDTU01000009">
    <property type="protein sequence ID" value="ODN40984.1"/>
    <property type="molecule type" value="Genomic_DNA"/>
</dbReference>